<dbReference type="SUPFAM" id="SSF100950">
    <property type="entry name" value="NagB/RpiA/CoA transferase-like"/>
    <property type="match status" value="1"/>
</dbReference>
<dbReference type="InterPro" id="IPR000649">
    <property type="entry name" value="IF-2B-related"/>
</dbReference>
<gene>
    <name evidence="11" type="primary">GCD7</name>
    <name evidence="11" type="ORF">PRK78_001135</name>
</gene>
<evidence type="ECO:0000256" key="6">
    <source>
        <dbReference type="ARBA" id="ARBA00044122"/>
    </source>
</evidence>
<keyword evidence="12" id="KW-1185">Reference proteome</keyword>
<evidence type="ECO:0000313" key="12">
    <source>
        <dbReference type="Proteomes" id="UP001219355"/>
    </source>
</evidence>
<sequence>MLAPTALPMTPGLSNYIQSLKQHSVEASTENLIACVYLRCTLRFLLHGIDQTYRLLKRRHIRQPQSCALATAHLLLRAMHTNKSNDPATLIEHVKRIGRRLMSAQPRQLIVGNIIRRVLGMMRDEAENWRRDWGMMSDAGSDDTRPHTPPHGGSFQNPARLSAHASGALEKLSHFDALERPSSTSHVTAAPALPGTSMFNLLSCPPESADPISPVTPLRAEADTGDDKPSDYRGEVLDGIKEILEELSQVNDQISAYALDHIHSNEVILTHTASTTVQKFLLKAAAKRKFSVIQVESYPNNHEVTHATVTGISSGDEERLTPEAFQKPLIAQGITVILIPDSAVFALMSQVNKVILGTDCVLANGGLVAAAGTRLIANAAKAHKTPVVVVSGVYKLSPVYPFDHESLVEYGDPSAILPYEDGELVDSIDVVNPLSDYVPAELIDLYITNIGGHAPSYLYRIVADHYRSEDVNL</sequence>
<keyword evidence="3" id="KW-0963">Cytoplasm</keyword>
<dbReference type="InterPro" id="IPR042529">
    <property type="entry name" value="IF_2B-like_C"/>
</dbReference>
<dbReference type="GO" id="GO:0005085">
    <property type="term" value="F:guanyl-nucleotide exchange factor activity"/>
    <property type="evidence" value="ECO:0007669"/>
    <property type="project" value="TreeGrafter"/>
</dbReference>
<keyword evidence="4" id="KW-0396">Initiation factor</keyword>
<comment type="subcellular location">
    <subcellularLocation>
        <location evidence="1">Cytoplasm</location>
        <location evidence="1">Cytosol</location>
    </subcellularLocation>
</comment>
<evidence type="ECO:0000256" key="9">
    <source>
        <dbReference type="RuleBase" id="RU003814"/>
    </source>
</evidence>
<dbReference type="PANTHER" id="PTHR45859">
    <property type="entry name" value="TRANSLATION INITIATION FACTOR EIF-2B SUBUNIT BETA"/>
    <property type="match status" value="1"/>
</dbReference>
<evidence type="ECO:0000256" key="10">
    <source>
        <dbReference type="SAM" id="MobiDB-lite"/>
    </source>
</evidence>
<feature type="region of interest" description="Disordered" evidence="10">
    <location>
        <begin position="135"/>
        <end position="159"/>
    </location>
</feature>
<accession>A0AAF0DDU7</accession>
<reference evidence="11" key="1">
    <citation type="submission" date="2023-03" db="EMBL/GenBank/DDBJ databases">
        <title>Emydomyces testavorans Genome Sequence.</title>
        <authorList>
            <person name="Hoyer L."/>
        </authorList>
    </citation>
    <scope>NUCLEOTIDE SEQUENCE</scope>
    <source>
        <strain evidence="11">16-2883</strain>
    </source>
</reference>
<name>A0AAF0DDU7_9EURO</name>
<dbReference type="InterPro" id="IPR037171">
    <property type="entry name" value="NagB/RpiA_transferase-like"/>
</dbReference>
<evidence type="ECO:0000313" key="11">
    <source>
        <dbReference type="EMBL" id="WEW55702.1"/>
    </source>
</evidence>
<evidence type="ECO:0000256" key="3">
    <source>
        <dbReference type="ARBA" id="ARBA00022490"/>
    </source>
</evidence>
<dbReference type="PANTHER" id="PTHR45859:SF1">
    <property type="entry name" value="TRANSLATION INITIATION FACTOR EIF-2B SUBUNIT BETA"/>
    <property type="match status" value="1"/>
</dbReference>
<evidence type="ECO:0000256" key="5">
    <source>
        <dbReference type="ARBA" id="ARBA00022917"/>
    </source>
</evidence>
<dbReference type="Pfam" id="PF01008">
    <property type="entry name" value="IF-2B"/>
    <property type="match status" value="2"/>
</dbReference>
<dbReference type="FunFam" id="3.40.50.10470:FF:000008">
    <property type="entry name" value="Translation initiation factor 2B, beta subunit"/>
    <property type="match status" value="1"/>
</dbReference>
<evidence type="ECO:0000256" key="7">
    <source>
        <dbReference type="ARBA" id="ARBA00044228"/>
    </source>
</evidence>
<comment type="subunit">
    <text evidence="8">Component of the translation initiation factor 2B (eIF2B) complex which is a heterodecamer of two sets of five different subunits: alpha, beta, gamma, delta and epsilon. Subunits alpha, beta and delta comprise a regulatory subcomplex and subunits epsilon and gamma comprise a catalytic subcomplex. Within the complex, the hexameric regulatory complex resides at the center, with the two heterodimeric catalytic subcomplexes bound on opposite sides.</text>
</comment>
<dbReference type="Gene3D" id="3.40.50.10470">
    <property type="entry name" value="Translation initiation factor eif-2b, domain 2"/>
    <property type="match status" value="1"/>
</dbReference>
<dbReference type="GO" id="GO:0005829">
    <property type="term" value="C:cytosol"/>
    <property type="evidence" value="ECO:0007669"/>
    <property type="project" value="UniProtKB-SubCell"/>
</dbReference>
<evidence type="ECO:0000256" key="8">
    <source>
        <dbReference type="ARBA" id="ARBA00046432"/>
    </source>
</evidence>
<organism evidence="11 12">
    <name type="scientific">Emydomyces testavorans</name>
    <dbReference type="NCBI Taxonomy" id="2070801"/>
    <lineage>
        <taxon>Eukaryota</taxon>
        <taxon>Fungi</taxon>
        <taxon>Dikarya</taxon>
        <taxon>Ascomycota</taxon>
        <taxon>Pezizomycotina</taxon>
        <taxon>Eurotiomycetes</taxon>
        <taxon>Eurotiomycetidae</taxon>
        <taxon>Onygenales</taxon>
        <taxon>Nannizziopsiaceae</taxon>
        <taxon>Emydomyces</taxon>
    </lineage>
</organism>
<evidence type="ECO:0000256" key="2">
    <source>
        <dbReference type="ARBA" id="ARBA00007251"/>
    </source>
</evidence>
<evidence type="ECO:0000256" key="1">
    <source>
        <dbReference type="ARBA" id="ARBA00004514"/>
    </source>
</evidence>
<keyword evidence="5" id="KW-0648">Protein biosynthesis</keyword>
<dbReference type="GO" id="GO:0005851">
    <property type="term" value="C:eukaryotic translation initiation factor 2B complex"/>
    <property type="evidence" value="ECO:0007669"/>
    <property type="project" value="TreeGrafter"/>
</dbReference>
<dbReference type="AlphaFoldDB" id="A0AAF0DDU7"/>
<dbReference type="InterPro" id="IPR051855">
    <property type="entry name" value="eIF2B_beta_subunit"/>
</dbReference>
<dbReference type="GO" id="GO:0003743">
    <property type="term" value="F:translation initiation factor activity"/>
    <property type="evidence" value="ECO:0007669"/>
    <property type="project" value="UniProtKB-KW"/>
</dbReference>
<protein>
    <recommendedName>
        <fullName evidence="6">Translation initiation factor eIF2B subunit beta</fullName>
    </recommendedName>
    <alternativeName>
        <fullName evidence="7">eIF2B GDP-GTP exchange factor subunit beta</fullName>
    </alternativeName>
</protein>
<evidence type="ECO:0000256" key="4">
    <source>
        <dbReference type="ARBA" id="ARBA00022540"/>
    </source>
</evidence>
<comment type="similarity">
    <text evidence="2 9">Belongs to the eIF-2B alpha/beta/delta subunits family.</text>
</comment>
<dbReference type="Proteomes" id="UP001219355">
    <property type="component" value="Chromosome 1"/>
</dbReference>
<proteinExistence type="inferred from homology"/>
<dbReference type="EMBL" id="CP120627">
    <property type="protein sequence ID" value="WEW55702.1"/>
    <property type="molecule type" value="Genomic_DNA"/>
</dbReference>